<organism evidence="2 3">
    <name type="scientific">Cervus elaphus hippelaphus</name>
    <name type="common">European red deer</name>
    <dbReference type="NCBI Taxonomy" id="46360"/>
    <lineage>
        <taxon>Eukaryota</taxon>
        <taxon>Metazoa</taxon>
        <taxon>Chordata</taxon>
        <taxon>Craniata</taxon>
        <taxon>Vertebrata</taxon>
        <taxon>Euteleostomi</taxon>
        <taxon>Mammalia</taxon>
        <taxon>Eutheria</taxon>
        <taxon>Laurasiatheria</taxon>
        <taxon>Artiodactyla</taxon>
        <taxon>Ruminantia</taxon>
        <taxon>Pecora</taxon>
        <taxon>Cervidae</taxon>
        <taxon>Cervinae</taxon>
        <taxon>Cervus</taxon>
    </lineage>
</organism>
<evidence type="ECO:0000313" key="3">
    <source>
        <dbReference type="Proteomes" id="UP000242450"/>
    </source>
</evidence>
<sequence>MVPRDLSIKSRVSVSYASLCTLWERASSSRPPPPTSRWHPAAQEEEEQECCAPYSTPSKA</sequence>
<dbReference type="EMBL" id="MKHE01000010">
    <property type="protein sequence ID" value="OWK11478.1"/>
    <property type="molecule type" value="Genomic_DNA"/>
</dbReference>
<name>A0A212CZQ7_CEREH</name>
<accession>A0A212CZQ7</accession>
<reference evidence="2 3" key="1">
    <citation type="journal article" date="2018" name="Mol. Genet. Genomics">
        <title>The red deer Cervus elaphus genome CerEla1.0: sequencing, annotating, genes, and chromosomes.</title>
        <authorList>
            <person name="Bana N.A."/>
            <person name="Nyiri A."/>
            <person name="Nagy J."/>
            <person name="Frank K."/>
            <person name="Nagy T."/>
            <person name="Steger V."/>
            <person name="Schiller M."/>
            <person name="Lakatos P."/>
            <person name="Sugar L."/>
            <person name="Horn P."/>
            <person name="Barta E."/>
            <person name="Orosz L."/>
        </authorList>
    </citation>
    <scope>NUCLEOTIDE SEQUENCE [LARGE SCALE GENOMIC DNA]</scope>
    <source>
        <strain evidence="2">Hungarian</strain>
    </source>
</reference>
<dbReference type="Proteomes" id="UP000242450">
    <property type="component" value="Chromosome 10"/>
</dbReference>
<comment type="caution">
    <text evidence="2">The sequence shown here is derived from an EMBL/GenBank/DDBJ whole genome shotgun (WGS) entry which is preliminary data.</text>
</comment>
<evidence type="ECO:0000313" key="2">
    <source>
        <dbReference type="EMBL" id="OWK11478.1"/>
    </source>
</evidence>
<dbReference type="AlphaFoldDB" id="A0A212CZQ7"/>
<evidence type="ECO:0000256" key="1">
    <source>
        <dbReference type="SAM" id="MobiDB-lite"/>
    </source>
</evidence>
<proteinExistence type="predicted"/>
<keyword evidence="3" id="KW-1185">Reference proteome</keyword>
<feature type="region of interest" description="Disordered" evidence="1">
    <location>
        <begin position="25"/>
        <end position="60"/>
    </location>
</feature>
<gene>
    <name evidence="2" type="ORF">Celaphus_00007036</name>
</gene>
<protein>
    <submittedName>
        <fullName evidence="2">Uncharacterized protein</fullName>
    </submittedName>
</protein>